<protein>
    <submittedName>
        <fullName evidence="1">Internal scaffolding protein</fullName>
    </submittedName>
</protein>
<dbReference type="EMBL" id="PP511884">
    <property type="protein sequence ID" value="XCD08514.1"/>
    <property type="molecule type" value="Genomic_DNA"/>
</dbReference>
<organism evidence="1">
    <name type="scientific">Dulem virus 244</name>
    <dbReference type="NCBI Taxonomy" id="3145721"/>
    <lineage>
        <taxon>Viruses</taxon>
        <taxon>Monodnaviria</taxon>
        <taxon>Sangervirae</taxon>
        <taxon>Phixviricota</taxon>
        <taxon>Malgrandaviricetes</taxon>
        <taxon>Petitvirales</taxon>
        <taxon>Microviridae</taxon>
        <taxon>Microvirus</taxon>
    </lineage>
</organism>
<sequence>MKEKEKGVQRFGPGYKPFISIREVQICPICASPEPDICLEELPTEGFRFERCGEPDDPDCLIRIRSDVSMLLHAADMAKKYGSNFVQSMIDSKRPKSSYIQEFMDKMSDAQILDTIKSRHLQSPSELIAWSEYLMDQARSIEQEAERLVLEKASAEAASSAESETVESQSE</sequence>
<name>A0AAU8B897_9VIRU</name>
<accession>A0AAU8B897</accession>
<proteinExistence type="predicted"/>
<reference evidence="1" key="1">
    <citation type="submission" date="2024-03" db="EMBL/GenBank/DDBJ databases">
        <title>Diverse circular DNA viruses in blood, oral, and fecal samples of captive lemurs.</title>
        <authorList>
            <person name="Paietta E.N."/>
            <person name="Kraberger S."/>
            <person name="Lund M.C."/>
            <person name="Custer J.M."/>
            <person name="Vargas K.M."/>
            <person name="Ehmke E.E."/>
            <person name="Yoder A.D."/>
            <person name="Varsani A."/>
        </authorList>
    </citation>
    <scope>NUCLEOTIDE SEQUENCE</scope>
    <source>
        <strain evidence="1">Duke_43SS_32</strain>
    </source>
</reference>
<evidence type="ECO:0000313" key="1">
    <source>
        <dbReference type="EMBL" id="XCD08514.1"/>
    </source>
</evidence>